<accession>A0A1V6RJV6</accession>
<dbReference type="AlphaFoldDB" id="A0A1V6RJV6"/>
<evidence type="ECO:0000313" key="3">
    <source>
        <dbReference type="Proteomes" id="UP000191612"/>
    </source>
</evidence>
<feature type="compositionally biased region" description="Polar residues" evidence="1">
    <location>
        <begin position="1"/>
        <end position="17"/>
    </location>
</feature>
<protein>
    <submittedName>
        <fullName evidence="2">Uncharacterized protein</fullName>
    </submittedName>
</protein>
<organism evidence="2 3">
    <name type="scientific">Penicillium solitum</name>
    <dbReference type="NCBI Taxonomy" id="60172"/>
    <lineage>
        <taxon>Eukaryota</taxon>
        <taxon>Fungi</taxon>
        <taxon>Dikarya</taxon>
        <taxon>Ascomycota</taxon>
        <taxon>Pezizomycotina</taxon>
        <taxon>Eurotiomycetes</taxon>
        <taxon>Eurotiomycetidae</taxon>
        <taxon>Eurotiales</taxon>
        <taxon>Aspergillaceae</taxon>
        <taxon>Penicillium</taxon>
    </lineage>
</organism>
<evidence type="ECO:0000313" key="2">
    <source>
        <dbReference type="EMBL" id="OQE01798.1"/>
    </source>
</evidence>
<feature type="compositionally biased region" description="Low complexity" evidence="1">
    <location>
        <begin position="136"/>
        <end position="150"/>
    </location>
</feature>
<dbReference type="STRING" id="60172.A0A1V6RJV6"/>
<gene>
    <name evidence="2" type="ORF">PENSOL_c003G05322</name>
</gene>
<dbReference type="Proteomes" id="UP000191612">
    <property type="component" value="Unassembled WGS sequence"/>
</dbReference>
<reference evidence="3" key="1">
    <citation type="journal article" date="2017" name="Nat. Microbiol.">
        <title>Global analysis of biosynthetic gene clusters reveals vast potential of secondary metabolite production in Penicillium species.</title>
        <authorList>
            <person name="Nielsen J.C."/>
            <person name="Grijseels S."/>
            <person name="Prigent S."/>
            <person name="Ji B."/>
            <person name="Dainat J."/>
            <person name="Nielsen K.F."/>
            <person name="Frisvad J.C."/>
            <person name="Workman M."/>
            <person name="Nielsen J."/>
        </authorList>
    </citation>
    <scope>NUCLEOTIDE SEQUENCE [LARGE SCALE GENOMIC DNA]</scope>
    <source>
        <strain evidence="3">IBT 29525</strain>
    </source>
</reference>
<feature type="compositionally biased region" description="Low complexity" evidence="1">
    <location>
        <begin position="103"/>
        <end position="120"/>
    </location>
</feature>
<feature type="region of interest" description="Disordered" evidence="1">
    <location>
        <begin position="1"/>
        <end position="186"/>
    </location>
</feature>
<evidence type="ECO:0000256" key="1">
    <source>
        <dbReference type="SAM" id="MobiDB-lite"/>
    </source>
</evidence>
<feature type="compositionally biased region" description="Polar residues" evidence="1">
    <location>
        <begin position="121"/>
        <end position="130"/>
    </location>
</feature>
<sequence length="225" mass="23936">MSDTCTETKSSPSTLTDPSAEGNHELKASISTQCDTVIENVIMPETSTATGPKSPPTDLFSPRAPGNPEASTSATWNMPTQYDSDSDSDSDSDIQTVILCENPSESDSPQISSSSQKDPSATPNASSGDPSSGRLDGSSGTKSDTSSIDSLDTNPESPPSALFDTGAQRWRKEGIQPDDQEASELKVYHPSPRAIREKLLIFEPQVTFSGISSLRTIYRSEKVIG</sequence>
<feature type="compositionally biased region" description="Polar residues" evidence="1">
    <location>
        <begin position="69"/>
        <end position="82"/>
    </location>
</feature>
<keyword evidence="3" id="KW-1185">Reference proteome</keyword>
<name>A0A1V6RJV6_9EURO</name>
<proteinExistence type="predicted"/>
<comment type="caution">
    <text evidence="2">The sequence shown here is derived from an EMBL/GenBank/DDBJ whole genome shotgun (WGS) entry which is preliminary data.</text>
</comment>
<dbReference type="EMBL" id="MDYO01000003">
    <property type="protein sequence ID" value="OQE01798.1"/>
    <property type="molecule type" value="Genomic_DNA"/>
</dbReference>